<organism evidence="1 2">
    <name type="scientific">Mailhella massiliensis</name>
    <dbReference type="NCBI Taxonomy" id="1903261"/>
    <lineage>
        <taxon>Bacteria</taxon>
        <taxon>Pseudomonadati</taxon>
        <taxon>Thermodesulfobacteriota</taxon>
        <taxon>Desulfovibrionia</taxon>
        <taxon>Desulfovibrionales</taxon>
        <taxon>Desulfovibrionaceae</taxon>
        <taxon>Mailhella</taxon>
    </lineage>
</organism>
<protein>
    <submittedName>
        <fullName evidence="1">Transcription factor</fullName>
    </submittedName>
</protein>
<gene>
    <name evidence="1" type="ORF">K8W16_10185</name>
</gene>
<evidence type="ECO:0000313" key="1">
    <source>
        <dbReference type="EMBL" id="HJD97997.1"/>
    </source>
</evidence>
<proteinExistence type="predicted"/>
<reference evidence="1" key="2">
    <citation type="submission" date="2021-09" db="EMBL/GenBank/DDBJ databases">
        <authorList>
            <person name="Gilroy R."/>
        </authorList>
    </citation>
    <scope>NUCLEOTIDE SEQUENCE</scope>
    <source>
        <strain evidence="1">ChiGjej2B2-19336</strain>
    </source>
</reference>
<dbReference type="Proteomes" id="UP000698963">
    <property type="component" value="Unassembled WGS sequence"/>
</dbReference>
<accession>A0A921DTE4</accession>
<sequence>MFVGPNNQFKIVIDEFDGKTVKAWHVETAKAKTDNLATRAQGKNIDLVVGKACRSTVHFISRWYGKMYDEHLKGMDVFK</sequence>
<dbReference type="EMBL" id="DYZA01000207">
    <property type="protein sequence ID" value="HJD97997.1"/>
    <property type="molecule type" value="Genomic_DNA"/>
</dbReference>
<dbReference type="OrthoDB" id="5472230at2"/>
<name>A0A921DTE4_9BACT</name>
<reference evidence="1" key="1">
    <citation type="journal article" date="2021" name="PeerJ">
        <title>Extensive microbial diversity within the chicken gut microbiome revealed by metagenomics and culture.</title>
        <authorList>
            <person name="Gilroy R."/>
            <person name="Ravi A."/>
            <person name="Getino M."/>
            <person name="Pursley I."/>
            <person name="Horton D.L."/>
            <person name="Alikhan N.F."/>
            <person name="Baker D."/>
            <person name="Gharbi K."/>
            <person name="Hall N."/>
            <person name="Watson M."/>
            <person name="Adriaenssens E.M."/>
            <person name="Foster-Nyarko E."/>
            <person name="Jarju S."/>
            <person name="Secka A."/>
            <person name="Antonio M."/>
            <person name="Oren A."/>
            <person name="Chaudhuri R.R."/>
            <person name="La Ragione R."/>
            <person name="Hildebrand F."/>
            <person name="Pallen M.J."/>
        </authorList>
    </citation>
    <scope>NUCLEOTIDE SEQUENCE</scope>
    <source>
        <strain evidence="1">ChiGjej2B2-19336</strain>
    </source>
</reference>
<dbReference type="AlphaFoldDB" id="A0A921DTE4"/>
<dbReference type="RefSeq" id="WP_077073011.1">
    <property type="nucleotide sequence ID" value="NZ_CALUWX010000028.1"/>
</dbReference>
<evidence type="ECO:0000313" key="2">
    <source>
        <dbReference type="Proteomes" id="UP000698963"/>
    </source>
</evidence>
<comment type="caution">
    <text evidence="1">The sequence shown here is derived from an EMBL/GenBank/DDBJ whole genome shotgun (WGS) entry which is preliminary data.</text>
</comment>